<evidence type="ECO:0000313" key="8">
    <source>
        <dbReference type="EMBL" id="KJZ08570.1"/>
    </source>
</evidence>
<dbReference type="EMBL" id="JXYA01000026">
    <property type="protein sequence ID" value="KJZ08570.1"/>
    <property type="molecule type" value="Genomic_DNA"/>
</dbReference>
<dbReference type="EC" id="3.1.13.5" evidence="6"/>
<dbReference type="InterPro" id="IPR048579">
    <property type="entry name" value="RNAseD_HRDC_C"/>
</dbReference>
<dbReference type="PATRIC" id="fig|43658.5.peg.2542"/>
<dbReference type="GO" id="GO:0005737">
    <property type="term" value="C:cytoplasm"/>
    <property type="evidence" value="ECO:0007669"/>
    <property type="project" value="UniProtKB-SubCell"/>
</dbReference>
<dbReference type="GO" id="GO:0033890">
    <property type="term" value="F:ribonuclease D activity"/>
    <property type="evidence" value="ECO:0007669"/>
    <property type="project" value="UniProtKB-UniRule"/>
</dbReference>
<dbReference type="SMART" id="SM00341">
    <property type="entry name" value="HRDC"/>
    <property type="match status" value="1"/>
</dbReference>
<evidence type="ECO:0000256" key="2">
    <source>
        <dbReference type="ARBA" id="ARBA00022694"/>
    </source>
</evidence>
<dbReference type="PROSITE" id="PS50967">
    <property type="entry name" value="HRDC"/>
    <property type="match status" value="1"/>
</dbReference>
<dbReference type="GO" id="GO:0003676">
    <property type="term" value="F:nucleic acid binding"/>
    <property type="evidence" value="ECO:0007669"/>
    <property type="project" value="InterPro"/>
</dbReference>
<keyword evidence="5 6" id="KW-0269">Exonuclease</keyword>
<dbReference type="InterPro" id="IPR044876">
    <property type="entry name" value="HRDC_dom_sf"/>
</dbReference>
<dbReference type="SMART" id="SM00474">
    <property type="entry name" value="35EXOc"/>
    <property type="match status" value="1"/>
</dbReference>
<sequence>MQYQFIQQQAELDAFIANLSDSQVLAIDTEFMRRRTLYPEIALIQVYDGEHLALIDPLSELDFSGLWHLLRDEQIVKVLHSPSEDIEVFQKFAGFVPTPLFDTQFALQLLGEGNCVGFANMVKSMLDIELDKSMSRTDWLKRPLQASQLEYAAADVFYLLPCYQTISKKIAEKGLSHIVTFESQLIAQKRAFRTPDHYLYLGIKNVWQLKPRDLAVLRTLASWRQNKAEKKNLALNFVLKEHNMVEIAKRRPGSLNSLRNVPGVEPMEVNRSGKEILACIEAGKAVPESELPARVQRLIDYPGYKGAAKEIKQAITEVAREHDIPVDVFASKKQINQVIGWNWKLDEQQRKTFLKPDLFQGWRHEILKDALSKWHIA</sequence>
<keyword evidence="3 6" id="KW-0540">Nuclease</keyword>
<dbReference type="InterPro" id="IPR006292">
    <property type="entry name" value="RNase_D"/>
</dbReference>
<comment type="subcellular location">
    <subcellularLocation>
        <location evidence="6">Cytoplasm</location>
    </subcellularLocation>
</comment>
<keyword evidence="2 6" id="KW-0819">tRNA processing</keyword>
<evidence type="ECO:0000313" key="9">
    <source>
        <dbReference type="Proteomes" id="UP000033452"/>
    </source>
</evidence>
<proteinExistence type="inferred from homology"/>
<dbReference type="SUPFAM" id="SSF47819">
    <property type="entry name" value="HRDC-like"/>
    <property type="match status" value="2"/>
</dbReference>
<keyword evidence="4 6" id="KW-0378">Hydrolase</keyword>
<organism evidence="8 9">
    <name type="scientific">Pseudoalteromonas rubra</name>
    <dbReference type="NCBI Taxonomy" id="43658"/>
    <lineage>
        <taxon>Bacteria</taxon>
        <taxon>Pseudomonadati</taxon>
        <taxon>Pseudomonadota</taxon>
        <taxon>Gammaproteobacteria</taxon>
        <taxon>Alteromonadales</taxon>
        <taxon>Pseudoalteromonadaceae</taxon>
        <taxon>Pseudoalteromonas</taxon>
    </lineage>
</organism>
<name>A0A0F4QMT4_9GAMM</name>
<dbReference type="Pfam" id="PF00570">
    <property type="entry name" value="HRDC"/>
    <property type="match status" value="1"/>
</dbReference>
<dbReference type="Gene3D" id="1.10.150.80">
    <property type="entry name" value="HRDC domain"/>
    <property type="match status" value="2"/>
</dbReference>
<evidence type="ECO:0000256" key="3">
    <source>
        <dbReference type="ARBA" id="ARBA00022722"/>
    </source>
</evidence>
<comment type="similarity">
    <text evidence="6">Belongs to the RNase D family.</text>
</comment>
<dbReference type="AlphaFoldDB" id="A0A0F4QMT4"/>
<dbReference type="GO" id="GO:0000166">
    <property type="term" value="F:nucleotide binding"/>
    <property type="evidence" value="ECO:0007669"/>
    <property type="project" value="InterPro"/>
</dbReference>
<reference evidence="8 9" key="1">
    <citation type="journal article" date="2015" name="BMC Genomics">
        <title>Genome mining reveals unlocked bioactive potential of marine Gram-negative bacteria.</title>
        <authorList>
            <person name="Machado H."/>
            <person name="Sonnenschein E.C."/>
            <person name="Melchiorsen J."/>
            <person name="Gram L."/>
        </authorList>
    </citation>
    <scope>NUCLEOTIDE SEQUENCE [LARGE SCALE GENOMIC DNA]</scope>
    <source>
        <strain evidence="8 9">S2471</strain>
    </source>
</reference>
<dbReference type="SUPFAM" id="SSF53098">
    <property type="entry name" value="Ribonuclease H-like"/>
    <property type="match status" value="1"/>
</dbReference>
<evidence type="ECO:0000256" key="4">
    <source>
        <dbReference type="ARBA" id="ARBA00022801"/>
    </source>
</evidence>
<dbReference type="InterPro" id="IPR036397">
    <property type="entry name" value="RNaseH_sf"/>
</dbReference>
<dbReference type="RefSeq" id="WP_046005221.1">
    <property type="nucleotide sequence ID" value="NZ_JXYA01000026.1"/>
</dbReference>
<comment type="function">
    <text evidence="6">Exonuclease involved in the 3' processing of various precursor tRNAs. Initiates hydrolysis at the 3'-terminus of an RNA molecule and releases 5'-mononucleotides.</text>
</comment>
<feature type="domain" description="HRDC" evidence="7">
    <location>
        <begin position="210"/>
        <end position="290"/>
    </location>
</feature>
<comment type="catalytic activity">
    <reaction evidence="6">
        <text>Exonucleolytic cleavage that removes extra residues from the 3'-terminus of tRNA to produce 5'-mononucleotides.</text>
        <dbReference type="EC" id="3.1.13.5"/>
    </reaction>
</comment>
<dbReference type="Pfam" id="PF01612">
    <property type="entry name" value="DNA_pol_A_exo1"/>
    <property type="match status" value="1"/>
</dbReference>
<comment type="caution">
    <text evidence="8">The sequence shown here is derived from an EMBL/GenBank/DDBJ whole genome shotgun (WGS) entry which is preliminary data.</text>
</comment>
<dbReference type="OrthoDB" id="9800549at2"/>
<dbReference type="PANTHER" id="PTHR47649">
    <property type="entry name" value="RIBONUCLEASE D"/>
    <property type="match status" value="1"/>
</dbReference>
<keyword evidence="1 6" id="KW-0963">Cytoplasm</keyword>
<dbReference type="InterPro" id="IPR012337">
    <property type="entry name" value="RNaseH-like_sf"/>
</dbReference>
<evidence type="ECO:0000256" key="1">
    <source>
        <dbReference type="ARBA" id="ARBA00022490"/>
    </source>
</evidence>
<accession>A0A0F4QMT4</accession>
<dbReference type="HAMAP" id="MF_01899">
    <property type="entry name" value="RNase_D"/>
    <property type="match status" value="1"/>
</dbReference>
<dbReference type="Gene3D" id="3.30.420.10">
    <property type="entry name" value="Ribonuclease H-like superfamily/Ribonuclease H"/>
    <property type="match status" value="1"/>
</dbReference>
<evidence type="ECO:0000259" key="7">
    <source>
        <dbReference type="PROSITE" id="PS50967"/>
    </source>
</evidence>
<dbReference type="PANTHER" id="PTHR47649:SF1">
    <property type="entry name" value="RIBONUCLEASE D"/>
    <property type="match status" value="1"/>
</dbReference>
<dbReference type="InterPro" id="IPR002562">
    <property type="entry name" value="3'-5'_exonuclease_dom"/>
</dbReference>
<dbReference type="CDD" id="cd06142">
    <property type="entry name" value="RNaseD_exo"/>
    <property type="match status" value="1"/>
</dbReference>
<dbReference type="InterPro" id="IPR010997">
    <property type="entry name" value="HRDC-like_sf"/>
</dbReference>
<dbReference type="Proteomes" id="UP000033452">
    <property type="component" value="Unassembled WGS sequence"/>
</dbReference>
<dbReference type="InterPro" id="IPR002121">
    <property type="entry name" value="HRDC_dom"/>
</dbReference>
<gene>
    <name evidence="6" type="primary">rnd</name>
    <name evidence="8" type="ORF">TW77_12010</name>
</gene>
<evidence type="ECO:0000256" key="6">
    <source>
        <dbReference type="HAMAP-Rule" id="MF_01899"/>
    </source>
</evidence>
<dbReference type="GO" id="GO:0042780">
    <property type="term" value="P:tRNA 3'-end processing"/>
    <property type="evidence" value="ECO:0007669"/>
    <property type="project" value="UniProtKB-UniRule"/>
</dbReference>
<dbReference type="GO" id="GO:0008408">
    <property type="term" value="F:3'-5' exonuclease activity"/>
    <property type="evidence" value="ECO:0007669"/>
    <property type="project" value="InterPro"/>
</dbReference>
<comment type="cofactor">
    <cofactor evidence="6">
        <name>a divalent metal cation</name>
        <dbReference type="ChEBI" id="CHEBI:60240"/>
    </cofactor>
</comment>
<evidence type="ECO:0000256" key="5">
    <source>
        <dbReference type="ARBA" id="ARBA00022839"/>
    </source>
</evidence>
<dbReference type="Pfam" id="PF21293">
    <property type="entry name" value="RNAseD_HRDC_C"/>
    <property type="match status" value="1"/>
</dbReference>
<dbReference type="NCBIfam" id="TIGR01388">
    <property type="entry name" value="rnd"/>
    <property type="match status" value="1"/>
</dbReference>
<dbReference type="InterPro" id="IPR051086">
    <property type="entry name" value="RNase_D-like"/>
</dbReference>
<protein>
    <recommendedName>
        <fullName evidence="6">Ribonuclease D</fullName>
        <shortName evidence="6">RNase D</shortName>
        <ecNumber evidence="6">3.1.13.5</ecNumber>
    </recommendedName>
</protein>
<keyword evidence="9" id="KW-1185">Reference proteome</keyword>